<evidence type="ECO:0000313" key="4">
    <source>
        <dbReference type="EMBL" id="KAH7111602.1"/>
    </source>
</evidence>
<sequence length="611" mass="68038">MRPTLSLLFGFLLLAAAGIAPATLGAQRRLQETHTQIIQICDACGVPGVSVGVVHHGEQIFTLNHGFGNVQKQQPVHSDTVYGIGALTNSFVAAGLGKLVFQEDLDWNKPVCEILQGFRQGNKIVGEMTIADILSHRTGLSGTGDMALAFQGDGDILLPKDRLFPLFRTFPTVSPLRTTWEYFVWGYSLAGHIIEKLTNKTLGDFLSESLFKPLKLQSTTFKPNELESGRLAEPYAGLSNGQYHHLPKRQIFENTFFEATDGLYSSLNDMISWSITMLDAIQDDASSHNSIVKEAQSIVSSYIPIGNTSLRERSYGYGWLRTQLPGPVGLVGGNTNLWTIHESPILGTKDRPALMLYHQGNTVGYQSFIALFPDTNSSVVVLTNSFGVSDAADWISRVVIQALFELKDGQDYVSLAKEANRLTIADYELLRLEIVAMRDRCTERLPAELKSYTGTYVNCGKQFSVDIILRPGSNDHLSLRFQGFEDQTYELRHLCGTTFEWSLTHDESKKRGRYNNAVLSTCFFTFEVEGDGMRLYWANDPIFPEHKLMFERHDNSWPGDDTSQRPVCCKSTDCALCATESSGSTNQCPWTFSSQHELISPHTASRRVLGR</sequence>
<dbReference type="InterPro" id="IPR050491">
    <property type="entry name" value="AmpC-like"/>
</dbReference>
<gene>
    <name evidence="4" type="ORF">EDB81DRAFT_829645</name>
</gene>
<dbReference type="PANTHER" id="PTHR46825:SF14">
    <property type="entry name" value="BETA-LACTAMASE-RELATED DOMAIN-CONTAINING PROTEIN"/>
    <property type="match status" value="1"/>
</dbReference>
<dbReference type="Proteomes" id="UP000738349">
    <property type="component" value="Unassembled WGS sequence"/>
</dbReference>
<dbReference type="EMBL" id="JAGMUV010000040">
    <property type="protein sequence ID" value="KAH7111602.1"/>
    <property type="molecule type" value="Genomic_DNA"/>
</dbReference>
<dbReference type="SUPFAM" id="SSF56601">
    <property type="entry name" value="beta-lactamase/transpeptidase-like"/>
    <property type="match status" value="1"/>
</dbReference>
<evidence type="ECO:0000313" key="5">
    <source>
        <dbReference type="Proteomes" id="UP000738349"/>
    </source>
</evidence>
<comment type="caution">
    <text evidence="4">The sequence shown here is derived from an EMBL/GenBank/DDBJ whole genome shotgun (WGS) entry which is preliminary data.</text>
</comment>
<dbReference type="InterPro" id="IPR012338">
    <property type="entry name" value="Beta-lactam/transpept-like"/>
</dbReference>
<dbReference type="InterPro" id="IPR001466">
    <property type="entry name" value="Beta-lactam-related"/>
</dbReference>
<dbReference type="OrthoDB" id="10250282at2759"/>
<organism evidence="4 5">
    <name type="scientific">Dactylonectria macrodidyma</name>
    <dbReference type="NCBI Taxonomy" id="307937"/>
    <lineage>
        <taxon>Eukaryota</taxon>
        <taxon>Fungi</taxon>
        <taxon>Dikarya</taxon>
        <taxon>Ascomycota</taxon>
        <taxon>Pezizomycotina</taxon>
        <taxon>Sordariomycetes</taxon>
        <taxon>Hypocreomycetidae</taxon>
        <taxon>Hypocreales</taxon>
        <taxon>Nectriaceae</taxon>
        <taxon>Dactylonectria</taxon>
    </lineage>
</organism>
<proteinExistence type="inferred from homology"/>
<evidence type="ECO:0000256" key="2">
    <source>
        <dbReference type="SAM" id="SignalP"/>
    </source>
</evidence>
<feature type="signal peptide" evidence="2">
    <location>
        <begin position="1"/>
        <end position="25"/>
    </location>
</feature>
<dbReference type="PANTHER" id="PTHR46825">
    <property type="entry name" value="D-ALANYL-D-ALANINE-CARBOXYPEPTIDASE/ENDOPEPTIDASE AMPH"/>
    <property type="match status" value="1"/>
</dbReference>
<keyword evidence="2" id="KW-0732">Signal</keyword>
<reference evidence="4" key="1">
    <citation type="journal article" date="2021" name="Nat. Commun.">
        <title>Genetic determinants of endophytism in the Arabidopsis root mycobiome.</title>
        <authorList>
            <person name="Mesny F."/>
            <person name="Miyauchi S."/>
            <person name="Thiergart T."/>
            <person name="Pickel B."/>
            <person name="Atanasova L."/>
            <person name="Karlsson M."/>
            <person name="Huettel B."/>
            <person name="Barry K.W."/>
            <person name="Haridas S."/>
            <person name="Chen C."/>
            <person name="Bauer D."/>
            <person name="Andreopoulos W."/>
            <person name="Pangilinan J."/>
            <person name="LaButti K."/>
            <person name="Riley R."/>
            <person name="Lipzen A."/>
            <person name="Clum A."/>
            <person name="Drula E."/>
            <person name="Henrissat B."/>
            <person name="Kohler A."/>
            <person name="Grigoriev I.V."/>
            <person name="Martin F.M."/>
            <person name="Hacquard S."/>
        </authorList>
    </citation>
    <scope>NUCLEOTIDE SEQUENCE</scope>
    <source>
        <strain evidence="4">MPI-CAGE-AT-0147</strain>
    </source>
</reference>
<feature type="domain" description="Beta-lactamase-related" evidence="3">
    <location>
        <begin position="43"/>
        <end position="396"/>
    </location>
</feature>
<comment type="similarity">
    <text evidence="1">Belongs to the peptidase S12 family.</text>
</comment>
<dbReference type="Pfam" id="PF00144">
    <property type="entry name" value="Beta-lactamase"/>
    <property type="match status" value="1"/>
</dbReference>
<evidence type="ECO:0000256" key="1">
    <source>
        <dbReference type="ARBA" id="ARBA00038215"/>
    </source>
</evidence>
<feature type="chain" id="PRO_5040402766" evidence="2">
    <location>
        <begin position="26"/>
        <end position="611"/>
    </location>
</feature>
<protein>
    <submittedName>
        <fullName evidence="4">Beta-lactamase/transpeptidase-like protein</fullName>
    </submittedName>
</protein>
<keyword evidence="5" id="KW-1185">Reference proteome</keyword>
<accession>A0A9P9I981</accession>
<dbReference type="AlphaFoldDB" id="A0A9P9I981"/>
<evidence type="ECO:0000259" key="3">
    <source>
        <dbReference type="Pfam" id="PF00144"/>
    </source>
</evidence>
<dbReference type="Gene3D" id="3.40.710.10">
    <property type="entry name" value="DD-peptidase/beta-lactamase superfamily"/>
    <property type="match status" value="1"/>
</dbReference>
<name>A0A9P9I981_9HYPO</name>